<dbReference type="AlphaFoldDB" id="A0A448MZ19"/>
<gene>
    <name evidence="2" type="primary">ccrA</name>
    <name evidence="2" type="ORF">NCTC12967_01690</name>
</gene>
<dbReference type="PANTHER" id="PTHR42951">
    <property type="entry name" value="METALLO-BETA-LACTAMASE DOMAIN-CONTAINING"/>
    <property type="match status" value="1"/>
</dbReference>
<organism evidence="2 3">
    <name type="scientific">Arachnia propionica</name>
    <dbReference type="NCBI Taxonomy" id="1750"/>
    <lineage>
        <taxon>Bacteria</taxon>
        <taxon>Bacillati</taxon>
        <taxon>Actinomycetota</taxon>
        <taxon>Actinomycetes</taxon>
        <taxon>Propionibacteriales</taxon>
        <taxon>Propionibacteriaceae</taxon>
        <taxon>Arachnia</taxon>
    </lineage>
</organism>
<evidence type="ECO:0000259" key="1">
    <source>
        <dbReference type="SMART" id="SM00849"/>
    </source>
</evidence>
<dbReference type="InterPro" id="IPR036866">
    <property type="entry name" value="RibonucZ/Hydroxyglut_hydro"/>
</dbReference>
<dbReference type="EC" id="3.5.2.6" evidence="2"/>
<dbReference type="GeneID" id="64407155"/>
<keyword evidence="2" id="KW-0378">Hydrolase</keyword>
<dbReference type="Pfam" id="PF00753">
    <property type="entry name" value="Lactamase_B"/>
    <property type="match status" value="1"/>
</dbReference>
<dbReference type="PANTHER" id="PTHR42951:SF4">
    <property type="entry name" value="ACYL-COENZYME A THIOESTERASE MBLAC2"/>
    <property type="match status" value="1"/>
</dbReference>
<accession>A0A448MZ19</accession>
<dbReference type="SMART" id="SM00849">
    <property type="entry name" value="Lactamase_B"/>
    <property type="match status" value="1"/>
</dbReference>
<name>A0A448MZ19_9ACTN</name>
<dbReference type="CDD" id="cd16282">
    <property type="entry name" value="metallo-hydrolase-like_MBL-fold"/>
    <property type="match status" value="1"/>
</dbReference>
<evidence type="ECO:0000313" key="2">
    <source>
        <dbReference type="EMBL" id="VEH70395.1"/>
    </source>
</evidence>
<protein>
    <submittedName>
        <fullName evidence="2">Beta-lactamase type II</fullName>
        <ecNumber evidence="2">3.5.2.6</ecNumber>
    </submittedName>
</protein>
<reference evidence="2 3" key="1">
    <citation type="submission" date="2018-12" db="EMBL/GenBank/DDBJ databases">
        <authorList>
            <consortium name="Pathogen Informatics"/>
        </authorList>
    </citation>
    <scope>NUCLEOTIDE SEQUENCE [LARGE SCALE GENOMIC DNA]</scope>
    <source>
        <strain evidence="2 3">NCTC12967</strain>
    </source>
</reference>
<keyword evidence="3" id="KW-1185">Reference proteome</keyword>
<dbReference type="GO" id="GO:0008800">
    <property type="term" value="F:beta-lactamase activity"/>
    <property type="evidence" value="ECO:0007669"/>
    <property type="project" value="UniProtKB-EC"/>
</dbReference>
<dbReference type="RefSeq" id="WP_061786922.1">
    <property type="nucleotide sequence ID" value="NZ_CP072386.1"/>
</dbReference>
<proteinExistence type="predicted"/>
<dbReference type="InterPro" id="IPR001279">
    <property type="entry name" value="Metallo-B-lactamas"/>
</dbReference>
<feature type="domain" description="Metallo-beta-lactamase" evidence="1">
    <location>
        <begin position="25"/>
        <end position="202"/>
    </location>
</feature>
<dbReference type="Proteomes" id="UP000273044">
    <property type="component" value="Chromosome"/>
</dbReference>
<dbReference type="InterPro" id="IPR050855">
    <property type="entry name" value="NDM-1-like"/>
</dbReference>
<dbReference type="SUPFAM" id="SSF56281">
    <property type="entry name" value="Metallo-hydrolase/oxidoreductase"/>
    <property type="match status" value="1"/>
</dbReference>
<sequence length="282" mass="30028">MSKSSIGAWRSVSPAVHLCVLQPHGVSVGLVAGEQRAALIDCGSTPGQGAALLERARGLVEVPVSHVVVTHPHHDHWFGLAGMSGITSIAHEDLLCDPEAEVLDAAAAIGLSRLPAPDETFSLARSLDLGDVRLEMLHLGPAHTRADIVVVVPGEDVIFMGDLVESAGDPQFGPASDIGSWPKVLDDALGASTEATRFVPGHAPAGEEELTVDREFCFRQRAEIAMVQGTIEGLVYRGVTLENALGSAEWPFDEDTMRVALPLAYRRLAEKGVEPRRHLPLV</sequence>
<evidence type="ECO:0000313" key="3">
    <source>
        <dbReference type="Proteomes" id="UP000273044"/>
    </source>
</evidence>
<dbReference type="EMBL" id="LR134406">
    <property type="protein sequence ID" value="VEH70395.1"/>
    <property type="molecule type" value="Genomic_DNA"/>
</dbReference>
<dbReference type="Gene3D" id="3.60.15.10">
    <property type="entry name" value="Ribonuclease Z/Hydroxyacylglutathione hydrolase-like"/>
    <property type="match status" value="1"/>
</dbReference>